<keyword evidence="4" id="KW-0479">Metal-binding</keyword>
<reference evidence="3 4" key="1">
    <citation type="journal article" date="2015" name="Proc. Natl. Acad. Sci. U.S.A.">
        <title>Structural basis for the enhancement of virulence by viral spindles and their in vivo crystallization.</title>
        <authorList>
            <person name="Chiu E."/>
            <person name="Hijnen M."/>
            <person name="Bunker R.D."/>
            <person name="Boudes M."/>
            <person name="Rajendran C."/>
            <person name="Aizel K."/>
            <person name="Olieric V."/>
            <person name="Schulze-Briese C."/>
            <person name="Mitsuhashi W."/>
            <person name="Young V."/>
            <person name="Ward V.K."/>
            <person name="Bergoin M."/>
            <person name="Metcalf P."/>
            <person name="Coulibaly F."/>
        </authorList>
    </citation>
    <scope>X-RAY CRYSTALLOGRAPHY (2.02 ANGSTROMS)</scope>
    <scope>DISULFIDE BONDS</scope>
</reference>
<dbReference type="Gene3D" id="2.70.50.50">
    <property type="entry name" value="chitin-binding protein cbp21"/>
    <property type="match status" value="1"/>
</dbReference>
<evidence type="ECO:0007829" key="4">
    <source>
        <dbReference type="PDB" id="4YN2"/>
    </source>
</evidence>
<sequence length="313" mass="36189">HGYMSFPIARQRRCSMESFWYPTNGDGITDPMCRAAYQYVYDKVLDETGSTTDAISAAQYEFQQDNEYAALAGPDYWDKCHITQQVVPNYLCAAGAHSWSNPFGDKSGVDISGSWRPTVIPLSDNHQVSVPLELEFCPTAVHEPSYYEVYITKPSFNVFIDRVVWGNLDLIYNDTVPLDPRLPYSICDADLVYRFTVPIPIRQSQAVLYVRWQRLDPVGEGFYNCVDINFDYNNGPDDEDIIVPDVEGGLLPNQCASTFNYNEGVPGFDTEEYYKYMYESLRFNRYNTNTCSSRDYGKQKWHRRHHHQYVYNK</sequence>
<feature type="binding site" evidence="4">
    <location>
        <position position="142"/>
    </location>
    <ligand>
        <name>Zn(2+)</name>
        <dbReference type="ChEBI" id="CHEBI:29105"/>
    </ligand>
</feature>
<dbReference type="InterPro" id="IPR051024">
    <property type="entry name" value="GlcNAc_Chitin_IntDeg"/>
</dbReference>
<accession>A0A0J9X287</accession>
<keyword evidence="3 4" id="KW-0002">3D-structure</keyword>
<name>A0A0J9X287_9POXV</name>
<dbReference type="InterPro" id="IPR004302">
    <property type="entry name" value="Cellulose/chitin-bd_N"/>
</dbReference>
<dbReference type="PANTHER" id="PTHR34823:SF1">
    <property type="entry name" value="CHITIN-BINDING TYPE-4 DOMAIN-CONTAINING PROTEIN"/>
    <property type="match status" value="1"/>
</dbReference>
<dbReference type="SUPFAM" id="SSF81296">
    <property type="entry name" value="E set domains"/>
    <property type="match status" value="1"/>
</dbReference>
<dbReference type="PDBsum" id="4YN2"/>
<feature type="binding site" evidence="4">
    <location>
        <position position="1"/>
    </location>
    <ligand>
        <name>Zn(2+)</name>
        <dbReference type="ChEBI" id="CHEBI:29105"/>
    </ligand>
</feature>
<feature type="disulfide bond" evidence="4">
    <location>
        <begin position="137"/>
        <end position="187"/>
    </location>
</feature>
<dbReference type="Pfam" id="PF03067">
    <property type="entry name" value="LPMO_10"/>
    <property type="match status" value="1"/>
</dbReference>
<dbReference type="EvolutionaryTrace" id="A0A0J9X287"/>
<feature type="disulfide bond" evidence="4">
    <location>
        <begin position="80"/>
        <end position="255"/>
    </location>
</feature>
<feature type="domain" description="Chitin-binding type-4" evidence="2">
    <location>
        <begin position="1"/>
        <end position="228"/>
    </location>
</feature>
<proteinExistence type="evidence at protein level"/>
<feature type="disulfide bond" evidence="4">
    <location>
        <begin position="92"/>
        <end position="225"/>
    </location>
</feature>
<evidence type="ECO:0000313" key="3">
    <source>
        <dbReference type="PDB" id="4YN2"/>
    </source>
</evidence>
<dbReference type="PANTHER" id="PTHR34823">
    <property type="entry name" value="GLCNAC-BINDING PROTEIN A"/>
    <property type="match status" value="1"/>
</dbReference>
<dbReference type="InterPro" id="IPR014756">
    <property type="entry name" value="Ig_E-set"/>
</dbReference>
<dbReference type="GO" id="GO:0046872">
    <property type="term" value="F:metal ion binding"/>
    <property type="evidence" value="ECO:0007669"/>
    <property type="project" value="UniProtKB-KW"/>
</dbReference>
<feature type="disulfide bond" evidence="4">
    <location>
        <begin position="14"/>
        <end position="33"/>
    </location>
</feature>
<keyword evidence="1" id="KW-0732">Signal</keyword>
<dbReference type="PDB" id="4YN2">
    <property type="method" value="X-ray"/>
    <property type="resolution" value="2.02 A"/>
    <property type="chains" value="A=1-313"/>
</dbReference>
<dbReference type="CDD" id="cd21178">
    <property type="entry name" value="Fusolin-like"/>
    <property type="match status" value="1"/>
</dbReference>
<protein>
    <submittedName>
        <fullName evidence="3">Fusolin</fullName>
    </submittedName>
</protein>
<keyword evidence="4" id="KW-0862">Zinc</keyword>
<evidence type="ECO:0000256" key="1">
    <source>
        <dbReference type="ARBA" id="ARBA00022729"/>
    </source>
</evidence>
<dbReference type="SMR" id="A0A0J9X287"/>
<organism evidence="3">
    <name type="scientific">unidentified entomopoxvirus</name>
    <dbReference type="NCBI Taxonomy" id="10291"/>
    <lineage>
        <taxon>Viruses</taxon>
        <taxon>Varidnaviria</taxon>
        <taxon>Bamfordvirae</taxon>
        <taxon>Nucleocytoviricota</taxon>
        <taxon>Pokkesviricetes</taxon>
        <taxon>Chitovirales</taxon>
        <taxon>Poxviridae</taxon>
        <taxon>Entomopoxvirinae</taxon>
    </lineage>
</organism>
<evidence type="ECO:0000259" key="2">
    <source>
        <dbReference type="Pfam" id="PF03067"/>
    </source>
</evidence>